<keyword evidence="1" id="KW-0732">Signal</keyword>
<evidence type="ECO:0000313" key="3">
    <source>
        <dbReference type="EMBL" id="UZE95978.1"/>
    </source>
</evidence>
<dbReference type="RefSeq" id="WP_265047462.1">
    <property type="nucleotide sequence ID" value="NZ_CP100390.1"/>
</dbReference>
<keyword evidence="4" id="KW-1185">Reference proteome</keyword>
<dbReference type="Pfam" id="PF07589">
    <property type="entry name" value="PEP-CTERM"/>
    <property type="match status" value="1"/>
</dbReference>
<gene>
    <name evidence="3" type="ORF">NKI27_18330</name>
</gene>
<dbReference type="EMBL" id="CP100390">
    <property type="protein sequence ID" value="UZE95978.1"/>
    <property type="molecule type" value="Genomic_DNA"/>
</dbReference>
<feature type="signal peptide" evidence="1">
    <location>
        <begin position="1"/>
        <end position="20"/>
    </location>
</feature>
<evidence type="ECO:0000259" key="2">
    <source>
        <dbReference type="Pfam" id="PF07589"/>
    </source>
</evidence>
<evidence type="ECO:0000313" key="4">
    <source>
        <dbReference type="Proteomes" id="UP001163739"/>
    </source>
</evidence>
<reference evidence="3" key="1">
    <citation type="submission" date="2022-06" db="EMBL/GenBank/DDBJ databases">
        <title>Alkalimarinus sp. nov., isolated from gut of a Alitta virens.</title>
        <authorList>
            <person name="Yang A.I."/>
            <person name="Shin N.-R."/>
        </authorList>
    </citation>
    <scope>NUCLEOTIDE SEQUENCE</scope>
    <source>
        <strain evidence="3">A2M4</strain>
    </source>
</reference>
<protein>
    <submittedName>
        <fullName evidence="3">PEP-CTERM sorting domain-containing protein</fullName>
    </submittedName>
</protein>
<dbReference type="Proteomes" id="UP001163739">
    <property type="component" value="Chromosome"/>
</dbReference>
<sequence length="186" mass="19357">MMKNLFWVPLLLLAAANVSAMPITCGGADRTATLDSAEECKTGAGNTKGNGSTINGHYGGSWSGEGSLEGNGSDSYLTTMLTSGSWGGKHVEGTWAIDNDFWNTFAEAVISIHVGNGGGDPDHFAWVITANETSGTWSYDKLQGGGGGLSNMKLWGRGEATQVSEPGTFALLSLALLGFAFSRKKA</sequence>
<dbReference type="InterPro" id="IPR013424">
    <property type="entry name" value="Ice-binding_C"/>
</dbReference>
<evidence type="ECO:0000256" key="1">
    <source>
        <dbReference type="SAM" id="SignalP"/>
    </source>
</evidence>
<accession>A0ABY6N1I6</accession>
<proteinExistence type="predicted"/>
<feature type="domain" description="Ice-binding protein C-terminal" evidence="2">
    <location>
        <begin position="162"/>
        <end position="184"/>
    </location>
</feature>
<dbReference type="NCBIfam" id="TIGR02595">
    <property type="entry name" value="PEP_CTERM"/>
    <property type="match status" value="1"/>
</dbReference>
<feature type="chain" id="PRO_5047548544" evidence="1">
    <location>
        <begin position="21"/>
        <end position="186"/>
    </location>
</feature>
<organism evidence="3 4">
    <name type="scientific">Alkalimarinus alittae</name>
    <dbReference type="NCBI Taxonomy" id="2961619"/>
    <lineage>
        <taxon>Bacteria</taxon>
        <taxon>Pseudomonadati</taxon>
        <taxon>Pseudomonadota</taxon>
        <taxon>Gammaproteobacteria</taxon>
        <taxon>Alteromonadales</taxon>
        <taxon>Alteromonadaceae</taxon>
        <taxon>Alkalimarinus</taxon>
    </lineage>
</organism>
<name>A0ABY6N1I6_9ALTE</name>